<keyword evidence="10" id="KW-0325">Glycoprotein</keyword>
<evidence type="ECO:0000256" key="1">
    <source>
        <dbReference type="ARBA" id="ARBA00004606"/>
    </source>
</evidence>
<dbReference type="Gene3D" id="3.90.550.10">
    <property type="entry name" value="Spore Coat Polysaccharide Biosynthesis Protein SpsA, Chain A"/>
    <property type="match status" value="1"/>
</dbReference>
<dbReference type="InterPro" id="IPR003859">
    <property type="entry name" value="Galactosyl_T"/>
</dbReference>
<dbReference type="InterPro" id="IPR029044">
    <property type="entry name" value="Nucleotide-diphossugar_trans"/>
</dbReference>
<dbReference type="InParanoid" id="A0A7M7N8I2"/>
<feature type="transmembrane region" description="Helical" evidence="12">
    <location>
        <begin position="55"/>
        <end position="77"/>
    </location>
</feature>
<dbReference type="Proteomes" id="UP000007110">
    <property type="component" value="Unassembled WGS sequence"/>
</dbReference>
<evidence type="ECO:0000256" key="12">
    <source>
        <dbReference type="SAM" id="Phobius"/>
    </source>
</evidence>
<dbReference type="UniPathway" id="UPA00378"/>
<dbReference type="PRINTS" id="PR02050">
    <property type="entry name" value="B14GALTRFASE"/>
</dbReference>
<dbReference type="EnsemblMetazoa" id="XM_030975736">
    <property type="protein sequence ID" value="XP_030831596"/>
    <property type="gene ID" value="LOC583786"/>
</dbReference>
<dbReference type="GO" id="GO:0008489">
    <property type="term" value="F:UDP-galactose:glucosylceramide beta-1,4-galactosyltransferase activity"/>
    <property type="evidence" value="ECO:0000318"/>
    <property type="project" value="GO_Central"/>
</dbReference>
<feature type="domain" description="Galactosyltransferase C-terminal" evidence="13">
    <location>
        <begin position="365"/>
        <end position="442"/>
    </location>
</feature>
<evidence type="ECO:0000256" key="3">
    <source>
        <dbReference type="ARBA" id="ARBA00005735"/>
    </source>
</evidence>
<reference evidence="15" key="2">
    <citation type="submission" date="2021-01" db="UniProtKB">
        <authorList>
            <consortium name="EnsemblMetazoa"/>
        </authorList>
    </citation>
    <scope>IDENTIFICATION</scope>
</reference>
<evidence type="ECO:0000256" key="2">
    <source>
        <dbReference type="ARBA" id="ARBA00004922"/>
    </source>
</evidence>
<evidence type="ECO:0000313" key="15">
    <source>
        <dbReference type="EnsemblMetazoa" id="XP_030831596"/>
    </source>
</evidence>
<comment type="similarity">
    <text evidence="3">Belongs to the glycosyltransferase 7 family.</text>
</comment>
<dbReference type="FunCoup" id="A0A7M7N8I2">
    <property type="interactions" value="15"/>
</dbReference>
<evidence type="ECO:0000256" key="4">
    <source>
        <dbReference type="ARBA" id="ARBA00022676"/>
    </source>
</evidence>
<dbReference type="GO" id="GO:0016020">
    <property type="term" value="C:membrane"/>
    <property type="evidence" value="ECO:0007669"/>
    <property type="project" value="UniProtKB-SubCell"/>
</dbReference>
<evidence type="ECO:0000259" key="14">
    <source>
        <dbReference type="Pfam" id="PF13733"/>
    </source>
</evidence>
<dbReference type="RefSeq" id="XP_030831596.1">
    <property type="nucleotide sequence ID" value="XM_030975736.1"/>
</dbReference>
<dbReference type="AlphaFoldDB" id="A0A7M7N8I2"/>
<dbReference type="SUPFAM" id="SSF53448">
    <property type="entry name" value="Nucleotide-diphospho-sugar transferases"/>
    <property type="match status" value="1"/>
</dbReference>
<evidence type="ECO:0000256" key="7">
    <source>
        <dbReference type="ARBA" id="ARBA00022968"/>
    </source>
</evidence>
<name>A0A7M7N8I2_STRPU</name>
<dbReference type="CDD" id="cd00899">
    <property type="entry name" value="b4GalT"/>
    <property type="match status" value="1"/>
</dbReference>
<proteinExistence type="inferred from homology"/>
<evidence type="ECO:0000259" key="13">
    <source>
        <dbReference type="Pfam" id="PF02709"/>
    </source>
</evidence>
<dbReference type="Pfam" id="PF02709">
    <property type="entry name" value="Glyco_transf_7C"/>
    <property type="match status" value="1"/>
</dbReference>
<evidence type="ECO:0000256" key="9">
    <source>
        <dbReference type="ARBA" id="ARBA00023136"/>
    </source>
</evidence>
<keyword evidence="5" id="KW-0808">Transferase</keyword>
<dbReference type="GO" id="GO:0005794">
    <property type="term" value="C:Golgi apparatus"/>
    <property type="evidence" value="ECO:0000318"/>
    <property type="project" value="GO_Central"/>
</dbReference>
<dbReference type="KEGG" id="spu:583786"/>
<evidence type="ECO:0000256" key="10">
    <source>
        <dbReference type="ARBA" id="ARBA00023180"/>
    </source>
</evidence>
<organism evidence="15 16">
    <name type="scientific">Strongylocentrotus purpuratus</name>
    <name type="common">Purple sea urchin</name>
    <dbReference type="NCBI Taxonomy" id="7668"/>
    <lineage>
        <taxon>Eukaryota</taxon>
        <taxon>Metazoa</taxon>
        <taxon>Echinodermata</taxon>
        <taxon>Eleutherozoa</taxon>
        <taxon>Echinozoa</taxon>
        <taxon>Echinoidea</taxon>
        <taxon>Euechinoidea</taxon>
        <taxon>Echinacea</taxon>
        <taxon>Camarodonta</taxon>
        <taxon>Echinidea</taxon>
        <taxon>Strongylocentrotidae</taxon>
        <taxon>Strongylocentrotus</taxon>
    </lineage>
</organism>
<keyword evidence="16" id="KW-1185">Reference proteome</keyword>
<keyword evidence="8 12" id="KW-1133">Transmembrane helix</keyword>
<keyword evidence="4" id="KW-0328">Glycosyltransferase</keyword>
<dbReference type="OMA" id="DNFFGAV"/>
<evidence type="ECO:0000256" key="8">
    <source>
        <dbReference type="ARBA" id="ARBA00022989"/>
    </source>
</evidence>
<accession>A0A7M7N8I2</accession>
<evidence type="ECO:0000256" key="5">
    <source>
        <dbReference type="ARBA" id="ARBA00022679"/>
    </source>
</evidence>
<dbReference type="GeneID" id="583786"/>
<feature type="region of interest" description="Disordered" evidence="11">
    <location>
        <begin position="523"/>
        <end position="628"/>
    </location>
</feature>
<comment type="pathway">
    <text evidence="2">Protein modification; protein glycosylation.</text>
</comment>
<feature type="domain" description="Galactosyltransferase N-terminal" evidence="14">
    <location>
        <begin position="247"/>
        <end position="361"/>
    </location>
</feature>
<feature type="compositionally biased region" description="Low complexity" evidence="11">
    <location>
        <begin position="523"/>
        <end position="532"/>
    </location>
</feature>
<dbReference type="PANTHER" id="PTHR19300:SF38">
    <property type="entry name" value="BETA-1,4-GALACTOSYLTRANSFERASE"/>
    <property type="match status" value="1"/>
</dbReference>
<dbReference type="Pfam" id="PF13733">
    <property type="entry name" value="Glyco_transf_7N"/>
    <property type="match status" value="1"/>
</dbReference>
<keyword evidence="7" id="KW-0735">Signal-anchor</keyword>
<keyword evidence="6 12" id="KW-0812">Transmembrane</keyword>
<feature type="compositionally biased region" description="Basic and acidic residues" evidence="11">
    <location>
        <begin position="541"/>
        <end position="628"/>
    </location>
</feature>
<dbReference type="PANTHER" id="PTHR19300">
    <property type="entry name" value="BETA-1,4-GALACTOSYLTRANSFERASE"/>
    <property type="match status" value="1"/>
</dbReference>
<reference evidence="16" key="1">
    <citation type="submission" date="2015-02" db="EMBL/GenBank/DDBJ databases">
        <title>Genome sequencing for Strongylocentrotus purpuratus.</title>
        <authorList>
            <person name="Murali S."/>
            <person name="Liu Y."/>
            <person name="Vee V."/>
            <person name="English A."/>
            <person name="Wang M."/>
            <person name="Skinner E."/>
            <person name="Han Y."/>
            <person name="Muzny D.M."/>
            <person name="Worley K.C."/>
            <person name="Gibbs R.A."/>
        </authorList>
    </citation>
    <scope>NUCLEOTIDE SEQUENCE</scope>
</reference>
<protein>
    <submittedName>
        <fullName evidence="15">Uncharacterized protein</fullName>
    </submittedName>
</protein>
<dbReference type="InterPro" id="IPR027791">
    <property type="entry name" value="Galactosyl_T_C"/>
</dbReference>
<dbReference type="OrthoDB" id="10343673at2759"/>
<comment type="subcellular location">
    <subcellularLocation>
        <location evidence="1">Membrane</location>
        <topology evidence="1">Single-pass type II membrane protein</topology>
    </subcellularLocation>
</comment>
<dbReference type="InterPro" id="IPR027995">
    <property type="entry name" value="Galactosyl_T_N"/>
</dbReference>
<evidence type="ECO:0000313" key="16">
    <source>
        <dbReference type="Proteomes" id="UP000007110"/>
    </source>
</evidence>
<evidence type="ECO:0000256" key="6">
    <source>
        <dbReference type="ARBA" id="ARBA00022692"/>
    </source>
</evidence>
<evidence type="ECO:0000256" key="11">
    <source>
        <dbReference type="SAM" id="MobiDB-lite"/>
    </source>
</evidence>
<sequence length="628" mass="70445">MSKKFSRGVKSIGSFCVGLLTNASTRREKNGGEPGGTRVGDGTCRLPFKPNRTCLSAAVYLLIGASVVSTLALWQFLNYNSLTGPSVSQARSRTLKDKHSTSGDLRDLFDLSNVNDELKNLFMVEPAIEQSGIRAQMLEQEKVVANYEREEKEREKEIGASLQAGHGPFSCTAKPICPEIDIPGLVGKRKLDLNDISMVHAEEIIFGPLAENVRTAVKRANEILYKKLVDPMTGNITHVDWLFDQVIEPEAMNISNYWYLPGGHFKPVNCLPRWKVAVLIPFRDRFHHLPILLRYMIPMLQRQLLDFSFFIIEQANQELFNRAMLMNIGFLESLNFTDYDCFVIHDVDHVPIDDRNYYGCSSMPRHFVSGADRWNYKLPYDNFFGAVTGLTKGNIRSINGFPNVYWGWGGEDDEIWKRVKDVGLEITRHKGPIAHYDVIRHHHKSAPLAKDRYNLLKNFNGRYKMDGLSDIVYPTPVYDLHTLYTNVSVDIKRIKPHYPMPAPKAGNQADLAKKIAGLAMKGKVAAKKAGPGVRKPVRTPAEAKKDPPSNVETGKDSKEGKKDEGKDEQAHGDEKPEGEKEVGEGEKKGGDEGEKKEGGEGEKTGGDERENTGGNEREKTGNKEEKRE</sequence>
<dbReference type="GO" id="GO:0005975">
    <property type="term" value="P:carbohydrate metabolic process"/>
    <property type="evidence" value="ECO:0007669"/>
    <property type="project" value="InterPro"/>
</dbReference>
<keyword evidence="9 12" id="KW-0472">Membrane</keyword>